<dbReference type="Pfam" id="PF17755">
    <property type="entry name" value="UvrA_DNA-bind"/>
    <property type="match status" value="1"/>
</dbReference>
<dbReference type="Proteomes" id="UP000249300">
    <property type="component" value="Chromosome 1"/>
</dbReference>
<evidence type="ECO:0000256" key="8">
    <source>
        <dbReference type="ARBA" id="ARBA00022771"/>
    </source>
</evidence>
<evidence type="ECO:0000259" key="17">
    <source>
        <dbReference type="PROSITE" id="PS50893"/>
    </source>
</evidence>
<keyword evidence="7" id="KW-0228">DNA excision</keyword>
<dbReference type="InterPro" id="IPR013815">
    <property type="entry name" value="ATP_grasp_subdomain_1"/>
</dbReference>
<keyword evidence="12" id="KW-0238">DNA-binding</keyword>
<name>A0A2X4PKD4_9PORP</name>
<dbReference type="EMBL" id="LS483447">
    <property type="protein sequence ID" value="SQH72243.1"/>
    <property type="molecule type" value="Genomic_DNA"/>
</dbReference>
<evidence type="ECO:0000256" key="7">
    <source>
        <dbReference type="ARBA" id="ARBA00022769"/>
    </source>
</evidence>
<evidence type="ECO:0000256" key="1">
    <source>
        <dbReference type="ARBA" id="ARBA00004496"/>
    </source>
</evidence>
<keyword evidence="11" id="KW-0267">Excision nuclease</keyword>
<dbReference type="InterPro" id="IPR027417">
    <property type="entry name" value="P-loop_NTPase"/>
</dbReference>
<dbReference type="GO" id="GO:0006289">
    <property type="term" value="P:nucleotide-excision repair"/>
    <property type="evidence" value="ECO:0007669"/>
    <property type="project" value="InterPro"/>
</dbReference>
<evidence type="ECO:0000256" key="13">
    <source>
        <dbReference type="ARBA" id="ARBA00023204"/>
    </source>
</evidence>
<dbReference type="SUPFAM" id="SSF52540">
    <property type="entry name" value="P-loop containing nucleoside triphosphate hydrolases"/>
    <property type="match status" value="2"/>
</dbReference>
<reference evidence="18 19" key="1">
    <citation type="submission" date="2018-06" db="EMBL/GenBank/DDBJ databases">
        <authorList>
            <consortium name="Pathogen Informatics"/>
            <person name="Doyle S."/>
        </authorList>
    </citation>
    <scope>NUCLEOTIDE SEQUENCE [LARGE SCALE GENOMIC DNA]</scope>
    <source>
        <strain evidence="18 19">NCTC12858</strain>
    </source>
</reference>
<keyword evidence="9" id="KW-0862">Zinc</keyword>
<evidence type="ECO:0000256" key="12">
    <source>
        <dbReference type="ARBA" id="ARBA00023125"/>
    </source>
</evidence>
<dbReference type="GO" id="GO:0008270">
    <property type="term" value="F:zinc ion binding"/>
    <property type="evidence" value="ECO:0007669"/>
    <property type="project" value="UniProtKB-KW"/>
</dbReference>
<dbReference type="PROSITE" id="PS00211">
    <property type="entry name" value="ABC_TRANSPORTER_1"/>
    <property type="match status" value="1"/>
</dbReference>
<dbReference type="InterPro" id="IPR017871">
    <property type="entry name" value="ABC_transporter-like_CS"/>
</dbReference>
<dbReference type="GO" id="GO:0003677">
    <property type="term" value="F:DNA binding"/>
    <property type="evidence" value="ECO:0007669"/>
    <property type="project" value="UniProtKB-KW"/>
</dbReference>
<evidence type="ECO:0000256" key="2">
    <source>
        <dbReference type="ARBA" id="ARBA00022490"/>
    </source>
</evidence>
<evidence type="ECO:0000256" key="6">
    <source>
        <dbReference type="ARBA" id="ARBA00022763"/>
    </source>
</evidence>
<dbReference type="InterPro" id="IPR004602">
    <property type="entry name" value="UvrA"/>
</dbReference>
<dbReference type="GO" id="GO:0005737">
    <property type="term" value="C:cytoplasm"/>
    <property type="evidence" value="ECO:0007669"/>
    <property type="project" value="UniProtKB-SubCell"/>
</dbReference>
<sequence>MKQTVTTTDEYISLKGVRVNNLKEIDLEIPRGRLVVVSGLSGSGKSSLAFDTLYAEGQRRYVESLSAYARQFLGRMPKPECTYIKGIPPAIAIEQHVSARSPRSTVATSTELYEYFRLLFARIGKTISPISGEEVKREGIKDVVEAAMNLAEGSRCYLLVDLSLPAKRRKNDYSALDLLLRQGYSRMMWHQKILRISDYLQDPSQAPVEELKLMIDRLLIDHSDSANLRSRLADSAENAFYEGHGHCLLRVEQPDGQWQELLFSKSFERDGLEFKDPTPQLFSFNTPIGACPTCNGFGAVMGIDEQLVIPDPTLSVYEGAVSCWSGVKSREWLEAFMQNASAYSFPIHKPYRELATSERELLWKGVKAQNGYPKIEGIDDYFAMLQAGMHKIQNRVRLAHFRGRTICPDCKGARLSPEALCVRIGGLNIAELCDKTIAEATDFFMRLNLSEQDQYIAKRLLNEINQRLYYLVEVGLGYLGLSRKMDTLSGGESQRISLATQLGSNLVGSLYVLDEPTVGLHQRDTARLIAVMEQLRDAGNTVVVVEHDEEVIRKADFLIDMGPEAGSGGGRVVYSGDPRKIDRQTPGYTAAFLSGREQICIPAHTRPVNRYIEVKGAYLNNLKNLDVRFPLNCLTVVSGVSGSGKTTLVRDIFYENVRTHFYEPGGAIKGCKSILGDLNLIDDVQYVDQYSIGRSTRSNPVTYIGAYNHIRELYARQPLSDQMGYMPYFFSFNKEGGRCESCKGEGVVTVEMQFMADLTLECEECHGKRFRKEILDVEYRGVNIYQLLNMSVDEAIEFFSQDRDVSICKTIVNKLNSLRQVGLGYIKLGQSSSSLSGGENQRVKLASYLGVELLKPTLFIFDEPTTGLHLKDISTLLDAFHALIDKGHSIVVVEHNIEVIKSADYLIDLGPEGGENGGHLLVAGSPQEASLCGESMTAKYLRPYFPQG</sequence>
<dbReference type="Gene3D" id="3.40.50.300">
    <property type="entry name" value="P-loop containing nucleotide triphosphate hydrolases"/>
    <property type="match status" value="2"/>
</dbReference>
<dbReference type="NCBIfam" id="TIGR00630">
    <property type="entry name" value="uvra"/>
    <property type="match status" value="1"/>
</dbReference>
<evidence type="ECO:0000256" key="14">
    <source>
        <dbReference type="ARBA" id="ARBA00038000"/>
    </source>
</evidence>
<dbReference type="GO" id="GO:0004518">
    <property type="term" value="F:nuclease activity"/>
    <property type="evidence" value="ECO:0007669"/>
    <property type="project" value="UniProtKB-KW"/>
</dbReference>
<dbReference type="PROSITE" id="PS50893">
    <property type="entry name" value="ABC_TRANSPORTER_2"/>
    <property type="match status" value="1"/>
</dbReference>
<accession>A0A2X4PKD4</accession>
<evidence type="ECO:0000256" key="16">
    <source>
        <dbReference type="ARBA" id="ARBA00042156"/>
    </source>
</evidence>
<keyword evidence="10" id="KW-0067">ATP-binding</keyword>
<dbReference type="InterPro" id="IPR003439">
    <property type="entry name" value="ABC_transporter-like_ATP-bd"/>
</dbReference>
<keyword evidence="19" id="KW-1185">Reference proteome</keyword>
<evidence type="ECO:0000313" key="18">
    <source>
        <dbReference type="EMBL" id="SQH72243.1"/>
    </source>
</evidence>
<evidence type="ECO:0000256" key="9">
    <source>
        <dbReference type="ARBA" id="ARBA00022833"/>
    </source>
</evidence>
<comment type="subcellular location">
    <subcellularLocation>
        <location evidence="1">Cytoplasm</location>
    </subcellularLocation>
</comment>
<dbReference type="InterPro" id="IPR041552">
    <property type="entry name" value="UvrA_DNA-bd"/>
</dbReference>
<keyword evidence="13" id="KW-0234">DNA repair</keyword>
<keyword evidence="2" id="KW-0963">Cytoplasm</keyword>
<dbReference type="PANTHER" id="PTHR43152:SF3">
    <property type="entry name" value="UVRABC SYSTEM PROTEIN A"/>
    <property type="match status" value="1"/>
</dbReference>
<gene>
    <name evidence="18" type="primary">uvrA_1</name>
    <name evidence="18" type="ORF">NCTC12858_00049</name>
</gene>
<evidence type="ECO:0000256" key="11">
    <source>
        <dbReference type="ARBA" id="ARBA00022881"/>
    </source>
</evidence>
<dbReference type="GO" id="GO:0009380">
    <property type="term" value="C:excinuclease repair complex"/>
    <property type="evidence" value="ECO:0007669"/>
    <property type="project" value="InterPro"/>
</dbReference>
<dbReference type="AlphaFoldDB" id="A0A2X4PKD4"/>
<evidence type="ECO:0000256" key="15">
    <source>
        <dbReference type="ARBA" id="ARBA00039316"/>
    </source>
</evidence>
<dbReference type="Gene3D" id="1.20.1580.10">
    <property type="entry name" value="ABC transporter ATPase like domain"/>
    <property type="match status" value="2"/>
</dbReference>
<keyword evidence="5" id="KW-0547">Nucleotide-binding</keyword>
<dbReference type="PANTHER" id="PTHR43152">
    <property type="entry name" value="UVRABC SYSTEM PROTEIN A"/>
    <property type="match status" value="1"/>
</dbReference>
<dbReference type="GO" id="GO:0016887">
    <property type="term" value="F:ATP hydrolysis activity"/>
    <property type="evidence" value="ECO:0007669"/>
    <property type="project" value="InterPro"/>
</dbReference>
<dbReference type="Gene3D" id="3.30.1490.20">
    <property type="entry name" value="ATP-grasp fold, A domain"/>
    <property type="match status" value="1"/>
</dbReference>
<proteinExistence type="inferred from homology"/>
<evidence type="ECO:0000256" key="10">
    <source>
        <dbReference type="ARBA" id="ARBA00022840"/>
    </source>
</evidence>
<feature type="domain" description="ABC transporter" evidence="17">
    <location>
        <begin position="603"/>
        <end position="936"/>
    </location>
</feature>
<evidence type="ECO:0000256" key="3">
    <source>
        <dbReference type="ARBA" id="ARBA00022723"/>
    </source>
</evidence>
<dbReference type="RefSeq" id="WP_023935837.1">
    <property type="nucleotide sequence ID" value="NZ_FUXH01000003.1"/>
</dbReference>
<organism evidence="18 19">
    <name type="scientific">Porphyromonas crevioricanis</name>
    <dbReference type="NCBI Taxonomy" id="393921"/>
    <lineage>
        <taxon>Bacteria</taxon>
        <taxon>Pseudomonadati</taxon>
        <taxon>Bacteroidota</taxon>
        <taxon>Bacteroidia</taxon>
        <taxon>Bacteroidales</taxon>
        <taxon>Porphyromonadaceae</taxon>
        <taxon>Porphyromonas</taxon>
    </lineage>
</organism>
<comment type="similarity">
    <text evidence="14">Belongs to the ABC transporter superfamily. UvrA family.</text>
</comment>
<protein>
    <recommendedName>
        <fullName evidence="15">UvrABC system protein A</fullName>
    </recommendedName>
    <alternativeName>
        <fullName evidence="16">Excinuclease ABC subunit A</fullName>
    </alternativeName>
</protein>
<keyword evidence="4" id="KW-0677">Repeat</keyword>
<keyword evidence="3" id="KW-0479">Metal-binding</keyword>
<dbReference type="Pfam" id="PF17760">
    <property type="entry name" value="UvrA_inter"/>
    <property type="match status" value="1"/>
</dbReference>
<keyword evidence="8" id="KW-0863">Zinc-finger</keyword>
<dbReference type="GO" id="GO:0005524">
    <property type="term" value="F:ATP binding"/>
    <property type="evidence" value="ECO:0007669"/>
    <property type="project" value="UniProtKB-KW"/>
</dbReference>
<dbReference type="KEGG" id="pcre:NCTC12858_00049"/>
<keyword evidence="6" id="KW-0227">DNA damage</keyword>
<dbReference type="Gene3D" id="1.10.8.280">
    <property type="entry name" value="ABC transporter ATPase domain-like"/>
    <property type="match status" value="1"/>
</dbReference>
<evidence type="ECO:0000256" key="5">
    <source>
        <dbReference type="ARBA" id="ARBA00022741"/>
    </source>
</evidence>
<evidence type="ECO:0000256" key="4">
    <source>
        <dbReference type="ARBA" id="ARBA00022737"/>
    </source>
</evidence>
<dbReference type="InterPro" id="IPR041102">
    <property type="entry name" value="UvrA_inter"/>
</dbReference>
<evidence type="ECO:0000313" key="19">
    <source>
        <dbReference type="Proteomes" id="UP000249300"/>
    </source>
</evidence>